<evidence type="ECO:0000256" key="1">
    <source>
        <dbReference type="ARBA" id="ARBA00022670"/>
    </source>
</evidence>
<dbReference type="InterPro" id="IPR043502">
    <property type="entry name" value="DNA/RNA_pol_sf"/>
</dbReference>
<dbReference type="InterPro" id="IPR013103">
    <property type="entry name" value="RVT_2"/>
</dbReference>
<dbReference type="GO" id="GO:0046872">
    <property type="term" value="F:metal ion binding"/>
    <property type="evidence" value="ECO:0007669"/>
    <property type="project" value="UniProtKB-KW"/>
</dbReference>
<keyword evidence="1" id="KW-0645">Protease</keyword>
<evidence type="ECO:0000313" key="8">
    <source>
        <dbReference type="Proteomes" id="UP000075243"/>
    </source>
</evidence>
<dbReference type="GO" id="GO:0006508">
    <property type="term" value="P:proteolysis"/>
    <property type="evidence" value="ECO:0007669"/>
    <property type="project" value="UniProtKB-KW"/>
</dbReference>
<reference evidence="7 8" key="1">
    <citation type="journal article" date="2012" name="Nat. Biotechnol.">
        <title>Draft genome sequence of pigeonpea (Cajanus cajan), an orphan legume crop of resource-poor farmers.</title>
        <authorList>
            <person name="Varshney R.K."/>
            <person name="Chen W."/>
            <person name="Li Y."/>
            <person name="Bharti A.K."/>
            <person name="Saxena R.K."/>
            <person name="Schlueter J.A."/>
            <person name="Donoghue M.T."/>
            <person name="Azam S."/>
            <person name="Fan G."/>
            <person name="Whaley A.M."/>
            <person name="Farmer A.D."/>
            <person name="Sheridan J."/>
            <person name="Iwata A."/>
            <person name="Tuteja R."/>
            <person name="Penmetsa R.V."/>
            <person name="Wu W."/>
            <person name="Upadhyaya H.D."/>
            <person name="Yang S.P."/>
            <person name="Shah T."/>
            <person name="Saxena K.B."/>
            <person name="Michael T."/>
            <person name="McCombie W.R."/>
            <person name="Yang B."/>
            <person name="Zhang G."/>
            <person name="Yang H."/>
            <person name="Wang J."/>
            <person name="Spillane C."/>
            <person name="Cook D.R."/>
            <person name="May G.D."/>
            <person name="Xu X."/>
            <person name="Jackson S.A."/>
        </authorList>
    </citation>
    <scope>NUCLEOTIDE SEQUENCE [LARGE SCALE GENOMIC DNA]</scope>
    <source>
        <strain evidence="8">cv. Asha</strain>
    </source>
</reference>
<evidence type="ECO:0000256" key="3">
    <source>
        <dbReference type="ARBA" id="ARBA00022750"/>
    </source>
</evidence>
<dbReference type="Pfam" id="PF13976">
    <property type="entry name" value="gag_pre-integrs"/>
    <property type="match status" value="1"/>
</dbReference>
<feature type="domain" description="Integrase catalytic" evidence="6">
    <location>
        <begin position="481"/>
        <end position="647"/>
    </location>
</feature>
<dbReference type="Pfam" id="PF07727">
    <property type="entry name" value="RVT_2"/>
    <property type="match status" value="1"/>
</dbReference>
<dbReference type="PANTHER" id="PTHR42648:SF22">
    <property type="entry name" value="REVERSE TRANSCRIPTASE TY1_COPIA-TYPE DOMAIN-CONTAINING PROTEIN"/>
    <property type="match status" value="1"/>
</dbReference>
<proteinExistence type="predicted"/>
<dbReference type="InterPro" id="IPR039537">
    <property type="entry name" value="Retrotran_Ty1/copia-like"/>
</dbReference>
<dbReference type="Pfam" id="PF25597">
    <property type="entry name" value="SH3_retrovirus"/>
    <property type="match status" value="1"/>
</dbReference>
<dbReference type="EMBL" id="CM003609">
    <property type="protein sequence ID" value="KYP64439.1"/>
    <property type="molecule type" value="Genomic_DNA"/>
</dbReference>
<dbReference type="Pfam" id="PF22936">
    <property type="entry name" value="Pol_BBD"/>
    <property type="match status" value="1"/>
</dbReference>
<protein>
    <submittedName>
        <fullName evidence="7">Retrovirus-related Pol polyprotein from transposon TNT 1-94</fullName>
    </submittedName>
</protein>
<dbReference type="Gene3D" id="3.30.420.10">
    <property type="entry name" value="Ribonuclease H-like superfamily/Ribonuclease H"/>
    <property type="match status" value="1"/>
</dbReference>
<dbReference type="InterPro" id="IPR054722">
    <property type="entry name" value="PolX-like_BBD"/>
</dbReference>
<keyword evidence="3" id="KW-0064">Aspartyl protease</keyword>
<dbReference type="OMA" id="RMTWVYL"/>
<dbReference type="InterPro" id="IPR057670">
    <property type="entry name" value="SH3_retrovirus"/>
</dbReference>
<dbReference type="PROSITE" id="PS50994">
    <property type="entry name" value="INTEGRASE"/>
    <property type="match status" value="1"/>
</dbReference>
<evidence type="ECO:0000259" key="6">
    <source>
        <dbReference type="PROSITE" id="PS50994"/>
    </source>
</evidence>
<dbReference type="PANTHER" id="PTHR42648">
    <property type="entry name" value="TRANSPOSASE, PUTATIVE-RELATED"/>
    <property type="match status" value="1"/>
</dbReference>
<evidence type="ECO:0000313" key="7">
    <source>
        <dbReference type="EMBL" id="KYP64439.1"/>
    </source>
</evidence>
<evidence type="ECO:0000256" key="2">
    <source>
        <dbReference type="ARBA" id="ARBA00022723"/>
    </source>
</evidence>
<feature type="region of interest" description="Disordered" evidence="5">
    <location>
        <begin position="783"/>
        <end position="802"/>
    </location>
</feature>
<dbReference type="SUPFAM" id="SSF56672">
    <property type="entry name" value="DNA/RNA polymerases"/>
    <property type="match status" value="1"/>
</dbReference>
<dbReference type="InterPro" id="IPR001584">
    <property type="entry name" value="Integrase_cat-core"/>
</dbReference>
<keyword evidence="4" id="KW-0378">Hydrolase</keyword>
<evidence type="ECO:0000256" key="4">
    <source>
        <dbReference type="ARBA" id="ARBA00022801"/>
    </source>
</evidence>
<dbReference type="Gramene" id="C.cajan_18496.t">
    <property type="protein sequence ID" value="C.cajan_18496.t.cds1"/>
    <property type="gene ID" value="C.cajan_18496"/>
</dbReference>
<name>A0A151TBK7_CAJCA</name>
<gene>
    <name evidence="7" type="ORF">KK1_019036</name>
</gene>
<sequence>MYISGKDKLGYINGDLTQPPQTDPTFRRWRTDNALVKGWLINSLDSSLIGNFIRFPTAKMVWDAIATTYFDGNDKSQVYDLRRRVTRLKQAGGSLEKYYNDLQGLWREIDFRRPNPMECPTDIKHYNTLVQEDRVYIFLDGLDDHLDNIRSDVLQMMPFPTVEQAYAHVRREALRQSVMTDNTNEIPGAVLASKGLKLQTNLMATHSMNKSSSSGTKCSHCGGTKHTRDTCFKLHGYPDWWSEFQARKRRGSGDTSNNQGKAAMATTESHYSLVPTSTDHIQGNTLLCSNHDGDRDAWILDSGATDHMTFDATDFYERSNPRRTSIANANGGLSSVTGAGTVMLSPTLLLSNTLLVPSLSHKLLSVSQVTKDLNCVVLIYPSFCLLQNILTKEIIGRGTKRGGLYYMEDFSVGKAHHMYHPSNIKREQILLWHRRLGHPSFEYLKHVFPSLFSDTSLLNLKCETCILAKSHRTHFPLSMNKSDVPFALIHSDVWGPSPKSSSLGFRWFVTFVDDCTRMTWVFVLKQKNEVFQTFQVFHQMIQTQYSAKMCILRSDNGGEYVNQQFRNYFQKHGLIHETTCPQTPQQNGIAERKNRHILETTRALLLGAHVPSHYWVDAVTTAVYLINRMPSKVLDFKTPLQTLSTFVPLPTIQMLPPRVFGCVVFVHLHKNQRTKLDPCAVRCLFLGYGVHQKGYRCYDPTTRHMYVTMDVTFLELDTFYFPMPSNSTLPGEMQEEELKWLTFDWFKDTNTVVDDTLFDKAPQIQTSSIEEVAVTECPQEAEVVESPHSPVPPNDSTPENTTEVNTICTSNISNNVDNVDTVISYRLPHRHNRGNPPKRYSPEVESQRSKYPIANYVSTKALSEPLKRFADELSSQSVPTNIGEALESPKWTQAMNEEMEALNKNATWTLVPLPQGQKTVGCKWVFSIKYKADGSIERYKARLVAKGFTQTYGVDYQETFSPVAKLSTVRVLLSLAANLDWPLHQLDVKNAFLHGHLKEEIYMDIPPGYMEKSGKSGTKVVCKLQRTLYGLKQSPREWFGRLNLAMKKYGFQQSNADHTLFLKHRQGKITALIVYVDDMIITGYDSEEITRLQRKLGTEFEMKNLGGLKHFFGIEVARSKQGIFLSQRKYILDLLSEVGLLDYKPVDTPIVQNHQLGE</sequence>
<dbReference type="Proteomes" id="UP000075243">
    <property type="component" value="Chromosome 7"/>
</dbReference>
<accession>A0A151TBK7</accession>
<dbReference type="InterPro" id="IPR025724">
    <property type="entry name" value="GAG-pre-integrase_dom"/>
</dbReference>
<dbReference type="GO" id="GO:0003676">
    <property type="term" value="F:nucleic acid binding"/>
    <property type="evidence" value="ECO:0007669"/>
    <property type="project" value="InterPro"/>
</dbReference>
<keyword evidence="2" id="KW-0479">Metal-binding</keyword>
<dbReference type="SUPFAM" id="SSF53098">
    <property type="entry name" value="Ribonuclease H-like"/>
    <property type="match status" value="1"/>
</dbReference>
<evidence type="ECO:0000256" key="5">
    <source>
        <dbReference type="SAM" id="MobiDB-lite"/>
    </source>
</evidence>
<keyword evidence="8" id="KW-1185">Reference proteome</keyword>
<dbReference type="GO" id="GO:0004190">
    <property type="term" value="F:aspartic-type endopeptidase activity"/>
    <property type="evidence" value="ECO:0007669"/>
    <property type="project" value="UniProtKB-KW"/>
</dbReference>
<dbReference type="InterPro" id="IPR036397">
    <property type="entry name" value="RNaseH_sf"/>
</dbReference>
<organism evidence="7 8">
    <name type="scientific">Cajanus cajan</name>
    <name type="common">Pigeon pea</name>
    <name type="synonym">Cajanus indicus</name>
    <dbReference type="NCBI Taxonomy" id="3821"/>
    <lineage>
        <taxon>Eukaryota</taxon>
        <taxon>Viridiplantae</taxon>
        <taxon>Streptophyta</taxon>
        <taxon>Embryophyta</taxon>
        <taxon>Tracheophyta</taxon>
        <taxon>Spermatophyta</taxon>
        <taxon>Magnoliopsida</taxon>
        <taxon>eudicotyledons</taxon>
        <taxon>Gunneridae</taxon>
        <taxon>Pentapetalae</taxon>
        <taxon>rosids</taxon>
        <taxon>fabids</taxon>
        <taxon>Fabales</taxon>
        <taxon>Fabaceae</taxon>
        <taxon>Papilionoideae</taxon>
        <taxon>50 kb inversion clade</taxon>
        <taxon>NPAAA clade</taxon>
        <taxon>indigoferoid/millettioid clade</taxon>
        <taxon>Phaseoleae</taxon>
        <taxon>Cajanus</taxon>
    </lineage>
</organism>
<dbReference type="AlphaFoldDB" id="A0A151TBK7"/>
<dbReference type="InterPro" id="IPR012337">
    <property type="entry name" value="RNaseH-like_sf"/>
</dbReference>
<dbReference type="Pfam" id="PF00665">
    <property type="entry name" value="rve"/>
    <property type="match status" value="1"/>
</dbReference>
<dbReference type="GO" id="GO:0015074">
    <property type="term" value="P:DNA integration"/>
    <property type="evidence" value="ECO:0007669"/>
    <property type="project" value="InterPro"/>
</dbReference>